<proteinExistence type="predicted"/>
<keyword evidence="2" id="KW-0472">Membrane</keyword>
<comment type="caution">
    <text evidence="4">The sequence shown here is derived from an EMBL/GenBank/DDBJ whole genome shotgun (WGS) entry which is preliminary data.</text>
</comment>
<dbReference type="Proteomes" id="UP001497392">
    <property type="component" value="Unassembled WGS sequence"/>
</dbReference>
<feature type="compositionally biased region" description="Polar residues" evidence="1">
    <location>
        <begin position="67"/>
        <end position="77"/>
    </location>
</feature>
<reference evidence="4 5" key="1">
    <citation type="submission" date="2024-06" db="EMBL/GenBank/DDBJ databases">
        <authorList>
            <person name="Kraege A."/>
            <person name="Thomma B."/>
        </authorList>
    </citation>
    <scope>NUCLEOTIDE SEQUENCE [LARGE SCALE GENOMIC DNA]</scope>
</reference>
<keyword evidence="2" id="KW-0812">Transmembrane</keyword>
<evidence type="ECO:0000256" key="1">
    <source>
        <dbReference type="SAM" id="MobiDB-lite"/>
    </source>
</evidence>
<keyword evidence="2" id="KW-1133">Transmembrane helix</keyword>
<evidence type="ECO:0000313" key="5">
    <source>
        <dbReference type="Proteomes" id="UP001497392"/>
    </source>
</evidence>
<accession>A0ABP1GAP8</accession>
<evidence type="ECO:0000256" key="3">
    <source>
        <dbReference type="SAM" id="SignalP"/>
    </source>
</evidence>
<feature type="chain" id="PRO_5046852811" evidence="3">
    <location>
        <begin position="27"/>
        <end position="372"/>
    </location>
</feature>
<feature type="transmembrane region" description="Helical" evidence="2">
    <location>
        <begin position="288"/>
        <end position="315"/>
    </location>
</feature>
<sequence length="372" mass="39234">MAGLEQSRILMALSLGLLALGGNVGARRPGISPSADAPRAAASVGPRTDGHASQLFQWLTTLSRSTAPALSPAQSHHTGGALPPSRSQPPLVHITATKSLDVVYANPKVSISAAPAPGPSLANATTSDDLDTAVEVILRIAGTGVTPFGPANQERLIQVLAYGAGNVSSSAFHIVLVANAYSSRRRALLSWPWEGLKIESTAGTPLTNVADVSVEIKADSASSAEVILDQMSALLHDYTAMSYAQNSQGVLGWGITLLAIGLSQPTNTTTTLPCQNQFGMFCLDGTVWTYPLVTLVICCGSILVFLTIIFVFVYIETRRASGKTGVLEYPEENSMTTMDRMKRFLRRNDGGAPGTPPKPPQASTPKQKRVRA</sequence>
<feature type="signal peptide" evidence="3">
    <location>
        <begin position="1"/>
        <end position="26"/>
    </location>
</feature>
<name>A0ABP1GAP8_9CHLO</name>
<feature type="region of interest" description="Disordered" evidence="1">
    <location>
        <begin position="67"/>
        <end position="90"/>
    </location>
</feature>
<feature type="region of interest" description="Disordered" evidence="1">
    <location>
        <begin position="341"/>
        <end position="372"/>
    </location>
</feature>
<gene>
    <name evidence="4" type="primary">g11458</name>
    <name evidence="4" type="ORF">VP750_LOCUS10251</name>
</gene>
<keyword evidence="5" id="KW-1185">Reference proteome</keyword>
<evidence type="ECO:0000313" key="4">
    <source>
        <dbReference type="EMBL" id="CAL5228345.1"/>
    </source>
</evidence>
<organism evidence="4 5">
    <name type="scientific">Coccomyxa viridis</name>
    <dbReference type="NCBI Taxonomy" id="1274662"/>
    <lineage>
        <taxon>Eukaryota</taxon>
        <taxon>Viridiplantae</taxon>
        <taxon>Chlorophyta</taxon>
        <taxon>core chlorophytes</taxon>
        <taxon>Trebouxiophyceae</taxon>
        <taxon>Trebouxiophyceae incertae sedis</taxon>
        <taxon>Coccomyxaceae</taxon>
        <taxon>Coccomyxa</taxon>
    </lineage>
</organism>
<keyword evidence="3" id="KW-0732">Signal</keyword>
<protein>
    <submittedName>
        <fullName evidence="4">G11458 protein</fullName>
    </submittedName>
</protein>
<dbReference type="EMBL" id="CAXHTA020000018">
    <property type="protein sequence ID" value="CAL5228345.1"/>
    <property type="molecule type" value="Genomic_DNA"/>
</dbReference>
<evidence type="ECO:0000256" key="2">
    <source>
        <dbReference type="SAM" id="Phobius"/>
    </source>
</evidence>